<feature type="chain" id="PRO_5019340943" evidence="1">
    <location>
        <begin position="18"/>
        <end position="152"/>
    </location>
</feature>
<evidence type="ECO:0000256" key="1">
    <source>
        <dbReference type="SAM" id="SignalP"/>
    </source>
</evidence>
<dbReference type="Proteomes" id="UP000282876">
    <property type="component" value="Unassembled WGS sequence"/>
</dbReference>
<dbReference type="AlphaFoldDB" id="A0A437AKZ4"/>
<evidence type="ECO:0000313" key="2">
    <source>
        <dbReference type="EMBL" id="RVD91873.1"/>
    </source>
</evidence>
<organism evidence="2 3">
    <name type="scientific">Tubulinosema ratisbonensis</name>
    <dbReference type="NCBI Taxonomy" id="291195"/>
    <lineage>
        <taxon>Eukaryota</taxon>
        <taxon>Fungi</taxon>
        <taxon>Fungi incertae sedis</taxon>
        <taxon>Microsporidia</taxon>
        <taxon>Tubulinosematoidea</taxon>
        <taxon>Tubulinosematidae</taxon>
        <taxon>Tubulinosema</taxon>
    </lineage>
</organism>
<feature type="signal peptide" evidence="1">
    <location>
        <begin position="1"/>
        <end position="17"/>
    </location>
</feature>
<evidence type="ECO:0000313" key="3">
    <source>
        <dbReference type="Proteomes" id="UP000282876"/>
    </source>
</evidence>
<proteinExistence type="predicted"/>
<keyword evidence="3" id="KW-1185">Reference proteome</keyword>
<protein>
    <submittedName>
        <fullName evidence="2">Uncharacterized protein</fullName>
    </submittedName>
</protein>
<dbReference type="VEuPathDB" id="MicrosporidiaDB:TUBRATIS_16580"/>
<keyword evidence="1" id="KW-0732">Signal</keyword>
<sequence>MSTLLLFLFKQILSTQEEPLNLCLKDQNKINLNNLPNIYNQAVDLIDTKIDSLDDKIYDIIMSHDFGKETNDKIKMQLEYFKNILNSFKDEVGEIYKNNKNISVLEALCKIEITWRVYNDEPVLSKESVDKYYKSIYMNIIEELRKFFISQE</sequence>
<accession>A0A437AKZ4</accession>
<dbReference type="EMBL" id="RCSS01000386">
    <property type="protein sequence ID" value="RVD91873.1"/>
    <property type="molecule type" value="Genomic_DNA"/>
</dbReference>
<reference evidence="2 3" key="1">
    <citation type="submission" date="2018-10" db="EMBL/GenBank/DDBJ databases">
        <title>Draft genome sequence of the microsporidian Tubulinosema ratisbonensis.</title>
        <authorList>
            <person name="Polonais V."/>
            <person name="Peyretaillade E."/>
            <person name="Niehus S."/>
            <person name="Wawrzyniak I."/>
            <person name="Franchet A."/>
            <person name="Gaspin C."/>
            <person name="Reichstadt M."/>
            <person name="Belser C."/>
            <person name="Labadie K."/>
            <person name="Delbac F."/>
            <person name="Ferrandon D."/>
        </authorList>
    </citation>
    <scope>NUCLEOTIDE SEQUENCE [LARGE SCALE GENOMIC DNA]</scope>
    <source>
        <strain evidence="2 3">Franzen</strain>
    </source>
</reference>
<name>A0A437AKZ4_9MICR</name>
<comment type="caution">
    <text evidence="2">The sequence shown here is derived from an EMBL/GenBank/DDBJ whole genome shotgun (WGS) entry which is preliminary data.</text>
</comment>
<gene>
    <name evidence="2" type="ORF">TUBRATIS_16580</name>
</gene>